<evidence type="ECO:0000256" key="1">
    <source>
        <dbReference type="SAM" id="Coils"/>
    </source>
</evidence>
<evidence type="ECO:0000313" key="2">
    <source>
        <dbReference type="EMBL" id="PDX87840.1"/>
    </source>
</evidence>
<dbReference type="RefSeq" id="WP_097791503.1">
    <property type="nucleotide sequence ID" value="NZ_NOUV01000005.1"/>
</dbReference>
<feature type="coiled-coil region" evidence="1">
    <location>
        <begin position="64"/>
        <end position="91"/>
    </location>
</feature>
<sequence length="139" mass="16067">MTHEYSKFKNKNIPYAKVGRRVFNSLFDAETFCAEHGFDVNSAIEYRDDPELKNNIQTIAQYQKAILQECLDRLKARAEALVQEINRCNADLEKCHPLDRGFLTDRRNEAIAKHTGTMEAREIVAGLKNNLERLTGWHD</sequence>
<accession>A0A2A7B8X3</accession>
<dbReference type="AlphaFoldDB" id="A0A2A7B8X3"/>
<reference evidence="2 3" key="1">
    <citation type="journal article" date="2017" name="Front. Microbiol.">
        <title>New Insights into the Diversity of the Genus Faecalibacterium.</title>
        <authorList>
            <person name="Benevides L."/>
            <person name="Burman S."/>
            <person name="Martin R."/>
            <person name="Robert V."/>
            <person name="Thomas M."/>
            <person name="Miquel S."/>
            <person name="Chain F."/>
            <person name="Sokol H."/>
            <person name="Bermudez-Humaran L.G."/>
            <person name="Morrison M."/>
            <person name="Langella P."/>
            <person name="Azevedo V.A."/>
            <person name="Chatel J.M."/>
            <person name="Soares S."/>
        </authorList>
    </citation>
    <scope>NUCLEOTIDE SEQUENCE [LARGE SCALE GENOMIC DNA]</scope>
    <source>
        <strain evidence="2 3">AHMP21</strain>
    </source>
</reference>
<dbReference type="Proteomes" id="UP000220904">
    <property type="component" value="Unassembled WGS sequence"/>
</dbReference>
<dbReference type="EMBL" id="NOUV01000005">
    <property type="protein sequence ID" value="PDX87840.1"/>
    <property type="molecule type" value="Genomic_DNA"/>
</dbReference>
<organism evidence="2 3">
    <name type="scientific">Faecalibacterium prausnitzii</name>
    <dbReference type="NCBI Taxonomy" id="853"/>
    <lineage>
        <taxon>Bacteria</taxon>
        <taxon>Bacillati</taxon>
        <taxon>Bacillota</taxon>
        <taxon>Clostridia</taxon>
        <taxon>Eubacteriales</taxon>
        <taxon>Oscillospiraceae</taxon>
        <taxon>Faecalibacterium</taxon>
    </lineage>
</organism>
<gene>
    <name evidence="2" type="ORF">CHR60_02110</name>
</gene>
<proteinExistence type="predicted"/>
<protein>
    <submittedName>
        <fullName evidence="2">Uncharacterized protein</fullName>
    </submittedName>
</protein>
<keyword evidence="1" id="KW-0175">Coiled coil</keyword>
<evidence type="ECO:0000313" key="3">
    <source>
        <dbReference type="Proteomes" id="UP000220904"/>
    </source>
</evidence>
<dbReference type="OrthoDB" id="1861531at2"/>
<comment type="caution">
    <text evidence="2">The sequence shown here is derived from an EMBL/GenBank/DDBJ whole genome shotgun (WGS) entry which is preliminary data.</text>
</comment>
<name>A0A2A7B8X3_9FIRM</name>